<evidence type="ECO:0008006" key="3">
    <source>
        <dbReference type="Google" id="ProtNLM"/>
    </source>
</evidence>
<protein>
    <recommendedName>
        <fullName evidence="3">DUF721 domain-containing protein</fullName>
    </recommendedName>
</protein>
<evidence type="ECO:0000313" key="1">
    <source>
        <dbReference type="EMBL" id="PMP63531.1"/>
    </source>
</evidence>
<gene>
    <name evidence="1" type="ORF">C0197_02415</name>
</gene>
<dbReference type="EMBL" id="PNIE01000032">
    <property type="protein sequence ID" value="PMP63531.1"/>
    <property type="molecule type" value="Genomic_DNA"/>
</dbReference>
<comment type="caution">
    <text evidence="1">The sequence shown here is derived from an EMBL/GenBank/DDBJ whole genome shotgun (WGS) entry which is preliminary data.</text>
</comment>
<organism evidence="1 2">
    <name type="scientific">Caldimicrobium thiodismutans</name>
    <dbReference type="NCBI Taxonomy" id="1653476"/>
    <lineage>
        <taxon>Bacteria</taxon>
        <taxon>Pseudomonadati</taxon>
        <taxon>Thermodesulfobacteriota</taxon>
        <taxon>Thermodesulfobacteria</taxon>
        <taxon>Thermodesulfobacteriales</taxon>
        <taxon>Thermodesulfobacteriaceae</taxon>
        <taxon>Caldimicrobium</taxon>
    </lineage>
</organism>
<dbReference type="Pfam" id="PF05258">
    <property type="entry name" value="DciA"/>
    <property type="match status" value="1"/>
</dbReference>
<dbReference type="AlphaFoldDB" id="A0A2N7PKA8"/>
<dbReference type="InterPro" id="IPR007922">
    <property type="entry name" value="DciA-like"/>
</dbReference>
<reference evidence="1 2" key="1">
    <citation type="submission" date="2018-01" db="EMBL/GenBank/DDBJ databases">
        <title>Metagenomic assembled genomes from two thermal pools in the Uzon Caldera, Kamchatka, Russia.</title>
        <authorList>
            <person name="Wilkins L."/>
            <person name="Ettinger C."/>
        </authorList>
    </citation>
    <scope>NUCLEOTIDE SEQUENCE [LARGE SCALE GENOMIC DNA]</scope>
    <source>
        <strain evidence="1">ZAV-15</strain>
    </source>
</reference>
<dbReference type="Proteomes" id="UP000235731">
    <property type="component" value="Unassembled WGS sequence"/>
</dbReference>
<proteinExistence type="predicted"/>
<sequence>MKRPLKNMESLREFFSKLNLPPKVKESLNLYLKIKKYWPNLMETFSEEALPLYIEDGVLFIGVSDNYLLQELNHRYLELLEKIKNLLKEEAPKIKGLKFLFHRGFRNLKSSSKKISFRKVFLEEEYRLLRELCQSLPDQELSQSFLRVLKYYSF</sequence>
<accession>A0A2N7PKA8</accession>
<name>A0A2N7PKA8_9BACT</name>
<evidence type="ECO:0000313" key="2">
    <source>
        <dbReference type="Proteomes" id="UP000235731"/>
    </source>
</evidence>